<dbReference type="Proteomes" id="UP000298860">
    <property type="component" value="Unassembled WGS sequence"/>
</dbReference>
<sequence length="131" mass="14529">MAVVIERSLTQSLIRRLGGPVPAAHADRPEEPPERVPVGELIHNSRRVLGLVEAGHRVQITRHGRVVAVIGPPDQDEIKLDELAAGGHVPADWRDRQRRLRDRLRTIPARSQPPGEPTGSASIIADRDRHR</sequence>
<comment type="caution">
    <text evidence="2">The sequence shown here is derived from an EMBL/GenBank/DDBJ whole genome shotgun (WGS) entry which is preliminary data.</text>
</comment>
<keyword evidence="3" id="KW-1185">Reference proteome</keyword>
<name>A0A4D4J081_9PSEU</name>
<evidence type="ECO:0000313" key="2">
    <source>
        <dbReference type="EMBL" id="GDY30015.1"/>
    </source>
</evidence>
<dbReference type="RefSeq" id="WP_137813141.1">
    <property type="nucleotide sequence ID" value="NZ_BJFL01000005.1"/>
</dbReference>
<dbReference type="EMBL" id="BJFL01000005">
    <property type="protein sequence ID" value="GDY30015.1"/>
    <property type="molecule type" value="Genomic_DNA"/>
</dbReference>
<dbReference type="AlphaFoldDB" id="A0A4D4J081"/>
<feature type="region of interest" description="Disordered" evidence="1">
    <location>
        <begin position="104"/>
        <end position="131"/>
    </location>
</feature>
<proteinExistence type="predicted"/>
<reference evidence="3" key="1">
    <citation type="submission" date="2019-04" db="EMBL/GenBank/DDBJ databases">
        <title>Draft genome sequence of Pseudonocardiaceae bacterium SL3-2-4.</title>
        <authorList>
            <person name="Ningsih F."/>
            <person name="Yokota A."/>
            <person name="Sakai Y."/>
            <person name="Nanatani K."/>
            <person name="Yabe S."/>
            <person name="Oetari A."/>
            <person name="Sjamsuridzal W."/>
        </authorList>
    </citation>
    <scope>NUCLEOTIDE SEQUENCE [LARGE SCALE GENOMIC DNA]</scope>
    <source>
        <strain evidence="3">SL3-2-4</strain>
    </source>
</reference>
<organism evidence="2 3">
    <name type="scientific">Gandjariella thermophila</name>
    <dbReference type="NCBI Taxonomy" id="1931992"/>
    <lineage>
        <taxon>Bacteria</taxon>
        <taxon>Bacillati</taxon>
        <taxon>Actinomycetota</taxon>
        <taxon>Actinomycetes</taxon>
        <taxon>Pseudonocardiales</taxon>
        <taxon>Pseudonocardiaceae</taxon>
        <taxon>Gandjariella</taxon>
    </lineage>
</organism>
<accession>A0A4D4J081</accession>
<evidence type="ECO:0008006" key="4">
    <source>
        <dbReference type="Google" id="ProtNLM"/>
    </source>
</evidence>
<evidence type="ECO:0000313" key="3">
    <source>
        <dbReference type="Proteomes" id="UP000298860"/>
    </source>
</evidence>
<evidence type="ECO:0000256" key="1">
    <source>
        <dbReference type="SAM" id="MobiDB-lite"/>
    </source>
</evidence>
<protein>
    <recommendedName>
        <fullName evidence="4">Antitoxin</fullName>
    </recommendedName>
</protein>
<gene>
    <name evidence="2" type="ORF">GTS_16480</name>
</gene>
<dbReference type="OrthoDB" id="33091at2"/>